<dbReference type="SMART" id="SM00116">
    <property type="entry name" value="CBS"/>
    <property type="match status" value="2"/>
</dbReference>
<dbReference type="PANTHER" id="PTHR43080:SF2">
    <property type="entry name" value="CBS DOMAIN-CONTAINING PROTEIN"/>
    <property type="match status" value="1"/>
</dbReference>
<dbReference type="EMBL" id="CACVAV010000393">
    <property type="protein sequence ID" value="CAA6825012.1"/>
    <property type="molecule type" value="Genomic_DNA"/>
</dbReference>
<proteinExistence type="predicted"/>
<keyword evidence="1 2" id="KW-0129">CBS domain</keyword>
<name>A0A6S6TWG3_9GAMM</name>
<dbReference type="AlphaFoldDB" id="A0A6S6TWG3"/>
<evidence type="ECO:0000256" key="2">
    <source>
        <dbReference type="PROSITE-ProRule" id="PRU00703"/>
    </source>
</evidence>
<feature type="domain" description="CBS" evidence="3">
    <location>
        <begin position="12"/>
        <end position="69"/>
    </location>
</feature>
<accession>A0A6S6TWG3</accession>
<dbReference type="InterPro" id="IPR051257">
    <property type="entry name" value="Diverse_CBS-Domain"/>
</dbReference>
<protein>
    <submittedName>
        <fullName evidence="4">Signal transduction protein</fullName>
    </submittedName>
</protein>
<dbReference type="Pfam" id="PF00571">
    <property type="entry name" value="CBS"/>
    <property type="match status" value="2"/>
</dbReference>
<feature type="domain" description="CBS" evidence="3">
    <location>
        <begin position="79"/>
        <end position="135"/>
    </location>
</feature>
<evidence type="ECO:0000313" key="4">
    <source>
        <dbReference type="EMBL" id="CAA6825012.1"/>
    </source>
</evidence>
<gene>
    <name evidence="4" type="ORF">HELGO_WM25048</name>
</gene>
<dbReference type="SUPFAM" id="SSF54631">
    <property type="entry name" value="CBS-domain pair"/>
    <property type="match status" value="1"/>
</dbReference>
<evidence type="ECO:0000259" key="3">
    <source>
        <dbReference type="PROSITE" id="PS51371"/>
    </source>
</evidence>
<dbReference type="InterPro" id="IPR046342">
    <property type="entry name" value="CBS_dom_sf"/>
</dbReference>
<organism evidence="4">
    <name type="scientific">uncultured Thiotrichaceae bacterium</name>
    <dbReference type="NCBI Taxonomy" id="298394"/>
    <lineage>
        <taxon>Bacteria</taxon>
        <taxon>Pseudomonadati</taxon>
        <taxon>Pseudomonadota</taxon>
        <taxon>Gammaproteobacteria</taxon>
        <taxon>Thiotrichales</taxon>
        <taxon>Thiotrichaceae</taxon>
        <taxon>environmental samples</taxon>
    </lineage>
</organism>
<dbReference type="PROSITE" id="PS51371">
    <property type="entry name" value="CBS"/>
    <property type="match status" value="2"/>
</dbReference>
<evidence type="ECO:0000256" key="1">
    <source>
        <dbReference type="ARBA" id="ARBA00023122"/>
    </source>
</evidence>
<reference evidence="4" key="1">
    <citation type="submission" date="2020-01" db="EMBL/GenBank/DDBJ databases">
        <authorList>
            <person name="Meier V. D."/>
            <person name="Meier V D."/>
        </authorList>
    </citation>
    <scope>NUCLEOTIDE SEQUENCE</scope>
    <source>
        <strain evidence="4">HLG_WM_MAG_08</strain>
    </source>
</reference>
<sequence>MPVSPLQVRNYMSTRFATLSERQDISEAITLFTERDLFGAAVLDNLGNMVGVLSVTDCIGEAIREGFDAGSHRKVSALMSKDVRTVDADDNILDVAKLFMEGYYRRYPVMEDNRVVGVITRLEVLKGISKIGRAGVAI</sequence>
<dbReference type="Gene3D" id="3.10.580.10">
    <property type="entry name" value="CBS-domain"/>
    <property type="match status" value="1"/>
</dbReference>
<dbReference type="InterPro" id="IPR000644">
    <property type="entry name" value="CBS_dom"/>
</dbReference>
<dbReference type="PANTHER" id="PTHR43080">
    <property type="entry name" value="CBS DOMAIN-CONTAINING PROTEIN CBSX3, MITOCHONDRIAL"/>
    <property type="match status" value="1"/>
</dbReference>